<dbReference type="PANTHER" id="PTHR32309:SF13">
    <property type="entry name" value="FERRIC ENTEROBACTIN TRANSPORT PROTEIN FEPE"/>
    <property type="match status" value="1"/>
</dbReference>
<keyword evidence="6" id="KW-0067">ATP-binding</keyword>
<feature type="transmembrane region" description="Helical" evidence="10">
    <location>
        <begin position="21"/>
        <end position="39"/>
    </location>
</feature>
<evidence type="ECO:0000256" key="3">
    <source>
        <dbReference type="ARBA" id="ARBA00022679"/>
    </source>
</evidence>
<dbReference type="GO" id="GO:0004715">
    <property type="term" value="F:non-membrane spanning protein tyrosine kinase activity"/>
    <property type="evidence" value="ECO:0007669"/>
    <property type="project" value="UniProtKB-EC"/>
</dbReference>
<evidence type="ECO:0000256" key="4">
    <source>
        <dbReference type="ARBA" id="ARBA00022741"/>
    </source>
</evidence>
<dbReference type="STRING" id="395961.Cyan7425_1127"/>
<dbReference type="HOGENOM" id="CLU_009912_2_2_3"/>
<dbReference type="PANTHER" id="PTHR32309">
    <property type="entry name" value="TYROSINE-PROTEIN KINASE"/>
    <property type="match status" value="1"/>
</dbReference>
<accession>B8HLM3</accession>
<proteinExistence type="inferred from homology"/>
<keyword evidence="10" id="KW-0472">Membrane</keyword>
<evidence type="ECO:0000256" key="7">
    <source>
        <dbReference type="ARBA" id="ARBA00023137"/>
    </source>
</evidence>
<evidence type="ECO:0000256" key="8">
    <source>
        <dbReference type="ARBA" id="ARBA00051245"/>
    </source>
</evidence>
<dbReference type="SUPFAM" id="SSF52540">
    <property type="entry name" value="P-loop containing nucleoside triphosphate hydrolases"/>
    <property type="match status" value="1"/>
</dbReference>
<keyword evidence="9" id="KW-0175">Coiled coil</keyword>
<keyword evidence="7" id="KW-0829">Tyrosine-protein kinase</keyword>
<dbReference type="EC" id="2.7.10.2" evidence="2"/>
<name>B8HLM3_CYAP4</name>
<dbReference type="Pfam" id="PF10609">
    <property type="entry name" value="ParA"/>
    <property type="match status" value="1"/>
</dbReference>
<dbReference type="EMBL" id="CP001344">
    <property type="protein sequence ID" value="ACL43511.1"/>
    <property type="molecule type" value="Genomic_DNA"/>
</dbReference>
<dbReference type="FunFam" id="3.40.50.300:FF:000527">
    <property type="entry name" value="Tyrosine-protein kinase etk"/>
    <property type="match status" value="1"/>
</dbReference>
<dbReference type="CDD" id="cd05387">
    <property type="entry name" value="BY-kinase"/>
    <property type="match status" value="1"/>
</dbReference>
<feature type="coiled-coil region" evidence="9">
    <location>
        <begin position="326"/>
        <end position="391"/>
    </location>
</feature>
<dbReference type="eggNOG" id="COG3206">
    <property type="taxonomic scope" value="Bacteria"/>
</dbReference>
<keyword evidence="5" id="KW-0418">Kinase</keyword>
<dbReference type="GO" id="GO:0005524">
    <property type="term" value="F:ATP binding"/>
    <property type="evidence" value="ECO:0007669"/>
    <property type="project" value="UniProtKB-KW"/>
</dbReference>
<evidence type="ECO:0000313" key="11">
    <source>
        <dbReference type="EMBL" id="ACL43511.1"/>
    </source>
</evidence>
<dbReference type="InterPro" id="IPR050445">
    <property type="entry name" value="Bact_polysacc_biosynth/exp"/>
</dbReference>
<dbReference type="GO" id="GO:0005886">
    <property type="term" value="C:plasma membrane"/>
    <property type="evidence" value="ECO:0007669"/>
    <property type="project" value="UniProtKB-ARBA"/>
</dbReference>
<feature type="transmembrane region" description="Helical" evidence="10">
    <location>
        <begin position="423"/>
        <end position="445"/>
    </location>
</feature>
<comment type="similarity">
    <text evidence="1">Belongs to the CpsD/CapB family.</text>
</comment>
<keyword evidence="10" id="KW-0812">Transmembrane</keyword>
<evidence type="ECO:0000256" key="2">
    <source>
        <dbReference type="ARBA" id="ARBA00011903"/>
    </source>
</evidence>
<dbReference type="AlphaFoldDB" id="B8HLM3"/>
<dbReference type="KEGG" id="cyn:Cyan7425_1127"/>
<keyword evidence="4" id="KW-0547">Nucleotide-binding</keyword>
<protein>
    <recommendedName>
        <fullName evidence="2">non-specific protein-tyrosine kinase</fullName>
        <ecNumber evidence="2">2.7.10.2</ecNumber>
    </recommendedName>
</protein>
<keyword evidence="10" id="KW-1133">Transmembrane helix</keyword>
<dbReference type="eggNOG" id="COG0489">
    <property type="taxonomic scope" value="Bacteria"/>
</dbReference>
<dbReference type="InterPro" id="IPR033756">
    <property type="entry name" value="YlxH/NBP35"/>
</dbReference>
<dbReference type="InterPro" id="IPR005702">
    <property type="entry name" value="Wzc-like_C"/>
</dbReference>
<evidence type="ECO:0000256" key="6">
    <source>
        <dbReference type="ARBA" id="ARBA00022840"/>
    </source>
</evidence>
<evidence type="ECO:0000256" key="5">
    <source>
        <dbReference type="ARBA" id="ARBA00022777"/>
    </source>
</evidence>
<organism evidence="11">
    <name type="scientific">Cyanothece sp. (strain PCC 7425 / ATCC 29141)</name>
    <dbReference type="NCBI Taxonomy" id="395961"/>
    <lineage>
        <taxon>Bacteria</taxon>
        <taxon>Bacillati</taxon>
        <taxon>Cyanobacteriota</taxon>
        <taxon>Cyanophyceae</taxon>
        <taxon>Gomontiellales</taxon>
        <taxon>Cyanothecaceae</taxon>
        <taxon>Cyanothece</taxon>
    </lineage>
</organism>
<dbReference type="Gene3D" id="3.40.50.300">
    <property type="entry name" value="P-loop containing nucleotide triphosphate hydrolases"/>
    <property type="match status" value="1"/>
</dbReference>
<dbReference type="NCBIfam" id="TIGR01007">
    <property type="entry name" value="eps_fam"/>
    <property type="match status" value="1"/>
</dbReference>
<gene>
    <name evidence="11" type="ordered locus">Cyan7425_1127</name>
</gene>
<reference evidence="11" key="1">
    <citation type="submission" date="2009-01" db="EMBL/GenBank/DDBJ databases">
        <title>Complete sequence of chromosome Cyanothece sp. PCC 7425.</title>
        <authorList>
            <consortium name="US DOE Joint Genome Institute"/>
            <person name="Lucas S."/>
            <person name="Copeland A."/>
            <person name="Lapidus A."/>
            <person name="Glavina del Rio T."/>
            <person name="Dalin E."/>
            <person name="Tice H."/>
            <person name="Bruce D."/>
            <person name="Goodwin L."/>
            <person name="Pitluck S."/>
            <person name="Sims D."/>
            <person name="Meineke L."/>
            <person name="Brettin T."/>
            <person name="Detter J.C."/>
            <person name="Han C."/>
            <person name="Larimer F."/>
            <person name="Land M."/>
            <person name="Hauser L."/>
            <person name="Kyrpides N."/>
            <person name="Ovchinnikova G."/>
            <person name="Liberton M."/>
            <person name="Stoeckel J."/>
            <person name="Banerjee A."/>
            <person name="Singh A."/>
            <person name="Page L."/>
            <person name="Sato H."/>
            <person name="Zhao L."/>
            <person name="Sherman L."/>
            <person name="Pakrasi H."/>
            <person name="Richardson P."/>
        </authorList>
    </citation>
    <scope>NUCLEOTIDE SEQUENCE</scope>
    <source>
        <strain evidence="11">PCC 7425</strain>
    </source>
</reference>
<dbReference type="InterPro" id="IPR027417">
    <property type="entry name" value="P-loop_NTPase"/>
</dbReference>
<dbReference type="GO" id="GO:0042802">
    <property type="term" value="F:identical protein binding"/>
    <property type="evidence" value="ECO:0007669"/>
    <property type="project" value="UniProtKB-ARBA"/>
</dbReference>
<evidence type="ECO:0000256" key="9">
    <source>
        <dbReference type="SAM" id="Coils"/>
    </source>
</evidence>
<evidence type="ECO:0000256" key="1">
    <source>
        <dbReference type="ARBA" id="ARBA00007316"/>
    </source>
</evidence>
<keyword evidence="3 11" id="KW-0808">Transferase</keyword>
<sequence length="722" mass="79999">MESAPELQQFWLILKRRWRPAAIAFTTVIGLTGIAVALTRPTYEAEGRLLFQYSNSAATLTQVGREIGELRSLYGRDPMDTELEKLRSVSLVQKTIEALELRDDEGNLLKPETFIEKNLKLKKLRGTDIMLVAYRSKDAEQAARVVNQLIHLYLDKSIQTEQTEASAAYAAISRQLPKTEATLRQAEIALRQFKEVNNVVDLGQESSQTVVTVEDLRKRLSASRIELQSVDARSGLLRSQLGFSPKQALQVSALSQTPGVQKALEELQDLQTQLANAQGRYLPNHPAILTLQDRIKEVQALIQERSRQVLGQAAAPGGNWQTRGLHQDLMADYVKLQANRLDLQAQIAGLDKQYLAYSQRMKILPRLEQELRRLQSQLDAAKYAYEILLKKLQEVRLAESQSVQNAQILESAKVPEKFLLLPYAFKILLGLMLGSSVFLGVILLLELRDRSIKTVREARELLDLTLLGVIPAFSKTDKRQRLEDNELMVGNLIVRDQPRSPISEAYRMLHSNLRFMNSDGDLKVIAVTSSIPGEGKSTTCANLAIAMAQRGCRVLLIDADMRVPTQHHFWQLTNAIGLSEVIVGQTDLPVALNPVLENLDVLTAGVIPPNPGALLDSKRMATLVQALRERYDFILLDSPALNVADDPRILSQLADGVLLVVRPGVVSAAQAQASKELLSQTEQKILGLVVNGVVSENGPYAHYYRGADGQPDGSTLTSVTGA</sequence>
<comment type="catalytic activity">
    <reaction evidence="8">
        <text>L-tyrosyl-[protein] + ATP = O-phospho-L-tyrosyl-[protein] + ADP + H(+)</text>
        <dbReference type="Rhea" id="RHEA:10596"/>
        <dbReference type="Rhea" id="RHEA-COMP:10136"/>
        <dbReference type="Rhea" id="RHEA-COMP:20101"/>
        <dbReference type="ChEBI" id="CHEBI:15378"/>
        <dbReference type="ChEBI" id="CHEBI:30616"/>
        <dbReference type="ChEBI" id="CHEBI:46858"/>
        <dbReference type="ChEBI" id="CHEBI:61978"/>
        <dbReference type="ChEBI" id="CHEBI:456216"/>
        <dbReference type="EC" id="2.7.10.2"/>
    </reaction>
</comment>
<evidence type="ECO:0000256" key="10">
    <source>
        <dbReference type="SAM" id="Phobius"/>
    </source>
</evidence>